<comment type="caution">
    <text evidence="3">The sequence shown here is derived from an EMBL/GenBank/DDBJ whole genome shotgun (WGS) entry which is preliminary data.</text>
</comment>
<organism evidence="3 4">
    <name type="scientific">Sphingomonas endophytica</name>
    <dbReference type="NCBI Taxonomy" id="869719"/>
    <lineage>
        <taxon>Bacteria</taxon>
        <taxon>Pseudomonadati</taxon>
        <taxon>Pseudomonadota</taxon>
        <taxon>Alphaproteobacteria</taxon>
        <taxon>Sphingomonadales</taxon>
        <taxon>Sphingomonadaceae</taxon>
        <taxon>Sphingomonas</taxon>
    </lineage>
</organism>
<dbReference type="SUPFAM" id="SSF53474">
    <property type="entry name" value="alpha/beta-Hydrolases"/>
    <property type="match status" value="1"/>
</dbReference>
<dbReference type="RefSeq" id="WP_058755073.1">
    <property type="nucleotide sequence ID" value="NZ_LDTB01000013.1"/>
</dbReference>
<gene>
    <name evidence="3" type="ORF">NS334_06075</name>
</gene>
<evidence type="ECO:0000259" key="2">
    <source>
        <dbReference type="Pfam" id="PF00561"/>
    </source>
</evidence>
<accession>A0A147I5U4</accession>
<evidence type="ECO:0000313" key="4">
    <source>
        <dbReference type="Proteomes" id="UP000074310"/>
    </source>
</evidence>
<proteinExistence type="predicted"/>
<sequence>MPEPRLIDTGGVRLRVMVEGEGPLVLMVHGFPEGWYSWRHQFAPLVEAGYTAAALDVRGYGGSDAPHDIAAYGMASMVEDVVAVADVLQPEAPAILVGHDWGAPIVWYSALTRRDRVAAVAGLSVPFTGVPARPFTEIFRRAFTDRGRFFYQQWFLEPGPAEAEAEADVRGYLRRLYYAISGDAPPGSWPEKPASSNLLDGLVDPDPFPAWLSAADLDHMAGEFAAKGFRGPLNRYRNHERDFAWAQKWKGAGIQQPALFIAGTRDPAAFGFGAYGDPLAVMRPHVPLVEAHMLDGCGHWTQEERPAEVNRLLLDWLARLPSPASAG</sequence>
<name>A0A147I5U4_9SPHN</name>
<dbReference type="PATRIC" id="fig|869719.3.peg.656"/>
<dbReference type="Pfam" id="PF00561">
    <property type="entry name" value="Abhydrolase_1"/>
    <property type="match status" value="1"/>
</dbReference>
<dbReference type="PRINTS" id="PR00412">
    <property type="entry name" value="EPOXHYDRLASE"/>
</dbReference>
<dbReference type="PANTHER" id="PTHR43329">
    <property type="entry name" value="EPOXIDE HYDROLASE"/>
    <property type="match status" value="1"/>
</dbReference>
<keyword evidence="1 3" id="KW-0378">Hydrolase</keyword>
<evidence type="ECO:0000256" key="1">
    <source>
        <dbReference type="ARBA" id="ARBA00022801"/>
    </source>
</evidence>
<dbReference type="InterPro" id="IPR000639">
    <property type="entry name" value="Epox_hydrolase-like"/>
</dbReference>
<dbReference type="Proteomes" id="UP000074310">
    <property type="component" value="Unassembled WGS sequence"/>
</dbReference>
<evidence type="ECO:0000313" key="3">
    <source>
        <dbReference type="EMBL" id="KTT74126.1"/>
    </source>
</evidence>
<dbReference type="EMBL" id="LDTB01000013">
    <property type="protein sequence ID" value="KTT74126.1"/>
    <property type="molecule type" value="Genomic_DNA"/>
</dbReference>
<feature type="domain" description="AB hydrolase-1" evidence="2">
    <location>
        <begin position="23"/>
        <end position="125"/>
    </location>
</feature>
<dbReference type="InterPro" id="IPR000073">
    <property type="entry name" value="AB_hydrolase_1"/>
</dbReference>
<keyword evidence="4" id="KW-1185">Reference proteome</keyword>
<reference evidence="3 4" key="1">
    <citation type="journal article" date="2016" name="Front. Microbiol.">
        <title>Genomic Resource of Rice Seed Associated Bacteria.</title>
        <authorList>
            <person name="Midha S."/>
            <person name="Bansal K."/>
            <person name="Sharma S."/>
            <person name="Kumar N."/>
            <person name="Patil P.P."/>
            <person name="Chaudhry V."/>
            <person name="Patil P.B."/>
        </authorList>
    </citation>
    <scope>NUCLEOTIDE SEQUENCE [LARGE SCALE GENOMIC DNA]</scope>
    <source>
        <strain evidence="3 4">NS334</strain>
    </source>
</reference>
<dbReference type="OrthoDB" id="9804723at2"/>
<dbReference type="InterPro" id="IPR029058">
    <property type="entry name" value="AB_hydrolase_fold"/>
</dbReference>
<dbReference type="GO" id="GO:0016787">
    <property type="term" value="F:hydrolase activity"/>
    <property type="evidence" value="ECO:0007669"/>
    <property type="project" value="UniProtKB-KW"/>
</dbReference>
<dbReference type="AlphaFoldDB" id="A0A147I5U4"/>
<dbReference type="Gene3D" id="3.40.50.1820">
    <property type="entry name" value="alpha/beta hydrolase"/>
    <property type="match status" value="1"/>
</dbReference>
<protein>
    <submittedName>
        <fullName evidence="3">Epoxide hydrolase</fullName>
    </submittedName>
</protein>